<accession>A0AAX3BCY6</accession>
<dbReference type="AlphaFoldDB" id="A0AAX3BCY6"/>
<evidence type="ECO:0000313" key="1">
    <source>
        <dbReference type="EMBL" id="URA10147.1"/>
    </source>
</evidence>
<gene>
    <name evidence="1" type="ORF">KDW03_11805</name>
</gene>
<reference evidence="1" key="1">
    <citation type="submission" date="2021-04" db="EMBL/GenBank/DDBJ databases">
        <authorList>
            <person name="Postec A."/>
        </authorList>
    </citation>
    <scope>NUCLEOTIDE SEQUENCE</scope>
    <source>
        <strain evidence="1">F1F22</strain>
    </source>
</reference>
<reference evidence="1" key="2">
    <citation type="submission" date="2022-06" db="EMBL/GenBank/DDBJ databases">
        <title>Thermospira aquatica gen. nov., sp. nov.</title>
        <authorList>
            <person name="Ben Ali Gam Z."/>
            <person name="Labat M."/>
        </authorList>
    </citation>
    <scope>NUCLEOTIDE SEQUENCE</scope>
    <source>
        <strain evidence="1">F1F22</strain>
    </source>
</reference>
<sequence>MESREKEYNFLVTRIENYFFSIYYDEIKEISLLSKERLQRKRLADTMYEVPHIYSSNDEWIPLLDFQLLLDVEKRKVPQFAALITDNGNKVKYAVCFPHSFDEKKIAEKDIFLFSEFLLKKQFLPVFYGLVYVDGISSLFLSFCEIVTAVEIVNGIFYKKKGVSYDSHRRN</sequence>
<dbReference type="KEGG" id="taqu:KDW03_11805"/>
<proteinExistence type="predicted"/>
<dbReference type="EMBL" id="CP073355">
    <property type="protein sequence ID" value="URA10147.1"/>
    <property type="molecule type" value="Genomic_DNA"/>
</dbReference>
<dbReference type="RefSeq" id="WP_271435278.1">
    <property type="nucleotide sequence ID" value="NZ_CP073355.1"/>
</dbReference>
<organism evidence="1 2">
    <name type="scientific">Thermospira aquatica</name>
    <dbReference type="NCBI Taxonomy" id="2828656"/>
    <lineage>
        <taxon>Bacteria</taxon>
        <taxon>Pseudomonadati</taxon>
        <taxon>Spirochaetota</taxon>
        <taxon>Spirochaetia</taxon>
        <taxon>Brevinematales</taxon>
        <taxon>Thermospiraceae</taxon>
        <taxon>Thermospira</taxon>
    </lineage>
</organism>
<protein>
    <submittedName>
        <fullName evidence="1">Uncharacterized protein</fullName>
    </submittedName>
</protein>
<keyword evidence="2" id="KW-1185">Reference proteome</keyword>
<evidence type="ECO:0000313" key="2">
    <source>
        <dbReference type="Proteomes" id="UP001056539"/>
    </source>
</evidence>
<dbReference type="Proteomes" id="UP001056539">
    <property type="component" value="Chromosome"/>
</dbReference>
<name>A0AAX3BCY6_9SPIR</name>